<dbReference type="EMBL" id="JARJLG010000046">
    <property type="protein sequence ID" value="KAJ7761250.1"/>
    <property type="molecule type" value="Genomic_DNA"/>
</dbReference>
<dbReference type="InterPro" id="IPR036638">
    <property type="entry name" value="HLH_DNA-bd_sf"/>
</dbReference>
<dbReference type="InterPro" id="IPR011598">
    <property type="entry name" value="bHLH_dom"/>
</dbReference>
<evidence type="ECO:0000313" key="3">
    <source>
        <dbReference type="EMBL" id="KAJ7761250.1"/>
    </source>
</evidence>
<evidence type="ECO:0000313" key="4">
    <source>
        <dbReference type="Proteomes" id="UP001215280"/>
    </source>
</evidence>
<feature type="compositionally biased region" description="Low complexity" evidence="1">
    <location>
        <begin position="222"/>
        <end position="236"/>
    </location>
</feature>
<proteinExistence type="predicted"/>
<sequence length="381" mass="41128">MPCSDDEGRAGRPKQPSSQSQTGRRKRMRVFTPDDRASHRVVEKQRREALNTQFIELARLLPGLATTRRLSKSIIVSESIVHQKKQREQRLACAHQVRTILAEQESLLVEVNSLRHQLGIAERREGGKLSGEVMEVLKVEEEVFGTFPAGFGDNGEEANDGDEEMGDVEEERRDSSSVRRSRRSASRSMSNASNRTSSRSPTSSTRGAKVGQPVHVSPSPPAQSESSPGASVDAIPATTTVGAPPVTYDADFLAIFANASSSIPAPQLSFGFPPTTNMVSQSAAFANQLPLGLAQKQFDLRGPDVIGDYIGGSDFTFPPPGEPQQQPAADDIWRFLQQHPSANLMHAAGLLDAEFTGVVAEGTPYSVYPSVHLGTHGGFVG</sequence>
<dbReference type="CDD" id="cd00083">
    <property type="entry name" value="bHLH_SF"/>
    <property type="match status" value="1"/>
</dbReference>
<feature type="region of interest" description="Disordered" evidence="1">
    <location>
        <begin position="1"/>
        <end position="31"/>
    </location>
</feature>
<comment type="caution">
    <text evidence="3">The sequence shown here is derived from an EMBL/GenBank/DDBJ whole genome shotgun (WGS) entry which is preliminary data.</text>
</comment>
<dbReference type="PROSITE" id="PS50888">
    <property type="entry name" value="BHLH"/>
    <property type="match status" value="1"/>
</dbReference>
<dbReference type="GO" id="GO:0046983">
    <property type="term" value="F:protein dimerization activity"/>
    <property type="evidence" value="ECO:0007669"/>
    <property type="project" value="InterPro"/>
</dbReference>
<accession>A0AAD7JDQ5</accession>
<feature type="compositionally biased region" description="Low complexity" evidence="1">
    <location>
        <begin position="186"/>
        <end position="206"/>
    </location>
</feature>
<protein>
    <recommendedName>
        <fullName evidence="2">BHLH domain-containing protein</fullName>
    </recommendedName>
</protein>
<dbReference type="SMART" id="SM00353">
    <property type="entry name" value="HLH"/>
    <property type="match status" value="1"/>
</dbReference>
<name>A0AAD7JDQ5_9AGAR</name>
<feature type="domain" description="BHLH" evidence="2">
    <location>
        <begin position="34"/>
        <end position="86"/>
    </location>
</feature>
<reference evidence="3" key="1">
    <citation type="submission" date="2023-03" db="EMBL/GenBank/DDBJ databases">
        <title>Massive genome expansion in bonnet fungi (Mycena s.s.) driven by repeated elements and novel gene families across ecological guilds.</title>
        <authorList>
            <consortium name="Lawrence Berkeley National Laboratory"/>
            <person name="Harder C.B."/>
            <person name="Miyauchi S."/>
            <person name="Viragh M."/>
            <person name="Kuo A."/>
            <person name="Thoen E."/>
            <person name="Andreopoulos B."/>
            <person name="Lu D."/>
            <person name="Skrede I."/>
            <person name="Drula E."/>
            <person name="Henrissat B."/>
            <person name="Morin E."/>
            <person name="Kohler A."/>
            <person name="Barry K."/>
            <person name="LaButti K."/>
            <person name="Morin E."/>
            <person name="Salamov A."/>
            <person name="Lipzen A."/>
            <person name="Mereny Z."/>
            <person name="Hegedus B."/>
            <person name="Baldrian P."/>
            <person name="Stursova M."/>
            <person name="Weitz H."/>
            <person name="Taylor A."/>
            <person name="Grigoriev I.V."/>
            <person name="Nagy L.G."/>
            <person name="Martin F."/>
            <person name="Kauserud H."/>
        </authorList>
    </citation>
    <scope>NUCLEOTIDE SEQUENCE</scope>
    <source>
        <strain evidence="3">CBHHK188m</strain>
    </source>
</reference>
<feature type="compositionally biased region" description="Basic and acidic residues" evidence="1">
    <location>
        <begin position="1"/>
        <end position="10"/>
    </location>
</feature>
<dbReference type="AlphaFoldDB" id="A0AAD7JDQ5"/>
<feature type="region of interest" description="Disordered" evidence="1">
    <location>
        <begin position="147"/>
        <end position="236"/>
    </location>
</feature>
<keyword evidence="4" id="KW-1185">Reference proteome</keyword>
<evidence type="ECO:0000256" key="1">
    <source>
        <dbReference type="SAM" id="MobiDB-lite"/>
    </source>
</evidence>
<feature type="compositionally biased region" description="Acidic residues" evidence="1">
    <location>
        <begin position="154"/>
        <end position="169"/>
    </location>
</feature>
<organism evidence="3 4">
    <name type="scientific">Mycena maculata</name>
    <dbReference type="NCBI Taxonomy" id="230809"/>
    <lineage>
        <taxon>Eukaryota</taxon>
        <taxon>Fungi</taxon>
        <taxon>Dikarya</taxon>
        <taxon>Basidiomycota</taxon>
        <taxon>Agaricomycotina</taxon>
        <taxon>Agaricomycetes</taxon>
        <taxon>Agaricomycetidae</taxon>
        <taxon>Agaricales</taxon>
        <taxon>Marasmiineae</taxon>
        <taxon>Mycenaceae</taxon>
        <taxon>Mycena</taxon>
    </lineage>
</organism>
<dbReference type="Proteomes" id="UP001215280">
    <property type="component" value="Unassembled WGS sequence"/>
</dbReference>
<dbReference type="Gene3D" id="4.10.280.10">
    <property type="entry name" value="Helix-loop-helix DNA-binding domain"/>
    <property type="match status" value="1"/>
</dbReference>
<evidence type="ECO:0000259" key="2">
    <source>
        <dbReference type="PROSITE" id="PS50888"/>
    </source>
</evidence>
<dbReference type="Pfam" id="PF00010">
    <property type="entry name" value="HLH"/>
    <property type="match status" value="1"/>
</dbReference>
<gene>
    <name evidence="3" type="ORF">DFH07DRAFT_815826</name>
</gene>
<dbReference type="SUPFAM" id="SSF47459">
    <property type="entry name" value="HLH, helix-loop-helix DNA-binding domain"/>
    <property type="match status" value="1"/>
</dbReference>